<accession>A0ABN9MHD2</accession>
<keyword evidence="5" id="KW-1185">Reference proteome</keyword>
<evidence type="ECO:0000313" key="5">
    <source>
        <dbReference type="Proteomes" id="UP001176940"/>
    </source>
</evidence>
<evidence type="ECO:0000313" key="4">
    <source>
        <dbReference type="EMBL" id="CAJ0964997.1"/>
    </source>
</evidence>
<evidence type="ECO:0000259" key="3">
    <source>
        <dbReference type="PROSITE" id="PS50835"/>
    </source>
</evidence>
<dbReference type="InterPro" id="IPR003597">
    <property type="entry name" value="Ig_C1-set"/>
</dbReference>
<dbReference type="InterPro" id="IPR050160">
    <property type="entry name" value="MHC/Immunoglobulin"/>
</dbReference>
<feature type="compositionally biased region" description="Polar residues" evidence="1">
    <location>
        <begin position="166"/>
        <end position="180"/>
    </location>
</feature>
<dbReference type="EMBL" id="CAUEEQ010064612">
    <property type="protein sequence ID" value="CAJ0964997.1"/>
    <property type="molecule type" value="Genomic_DNA"/>
</dbReference>
<dbReference type="InterPro" id="IPR013783">
    <property type="entry name" value="Ig-like_fold"/>
</dbReference>
<evidence type="ECO:0000256" key="1">
    <source>
        <dbReference type="SAM" id="MobiDB-lite"/>
    </source>
</evidence>
<proteinExistence type="predicted"/>
<organism evidence="4 5">
    <name type="scientific">Ranitomeya imitator</name>
    <name type="common">mimic poison frog</name>
    <dbReference type="NCBI Taxonomy" id="111125"/>
    <lineage>
        <taxon>Eukaryota</taxon>
        <taxon>Metazoa</taxon>
        <taxon>Chordata</taxon>
        <taxon>Craniata</taxon>
        <taxon>Vertebrata</taxon>
        <taxon>Euteleostomi</taxon>
        <taxon>Amphibia</taxon>
        <taxon>Batrachia</taxon>
        <taxon>Anura</taxon>
        <taxon>Neobatrachia</taxon>
        <taxon>Hyloidea</taxon>
        <taxon>Dendrobatidae</taxon>
        <taxon>Dendrobatinae</taxon>
        <taxon>Ranitomeya</taxon>
    </lineage>
</organism>
<gene>
    <name evidence="4" type="ORF">RIMI_LOCUS19846909</name>
</gene>
<protein>
    <recommendedName>
        <fullName evidence="3">Ig-like domain-containing protein</fullName>
    </recommendedName>
</protein>
<reference evidence="4" key="1">
    <citation type="submission" date="2023-07" db="EMBL/GenBank/DDBJ databases">
        <authorList>
            <person name="Stuckert A."/>
        </authorList>
    </citation>
    <scope>NUCLEOTIDE SEQUENCE</scope>
</reference>
<dbReference type="InterPro" id="IPR036179">
    <property type="entry name" value="Ig-like_dom_sf"/>
</dbReference>
<keyword evidence="2" id="KW-1133">Transmembrane helix</keyword>
<keyword evidence="2" id="KW-0812">Transmembrane</keyword>
<dbReference type="Gene3D" id="2.60.40.10">
    <property type="entry name" value="Immunoglobulins"/>
    <property type="match status" value="1"/>
</dbReference>
<feature type="transmembrane region" description="Helical" evidence="2">
    <location>
        <begin position="310"/>
        <end position="331"/>
    </location>
</feature>
<dbReference type="PROSITE" id="PS00290">
    <property type="entry name" value="IG_MHC"/>
    <property type="match status" value="1"/>
</dbReference>
<dbReference type="Proteomes" id="UP001176940">
    <property type="component" value="Unassembled WGS sequence"/>
</dbReference>
<keyword evidence="2" id="KW-0472">Membrane</keyword>
<dbReference type="Pfam" id="PF07654">
    <property type="entry name" value="C1-set"/>
    <property type="match status" value="1"/>
</dbReference>
<dbReference type="InterPro" id="IPR003006">
    <property type="entry name" value="Ig/MHC_CS"/>
</dbReference>
<evidence type="ECO:0000256" key="2">
    <source>
        <dbReference type="SAM" id="Phobius"/>
    </source>
</evidence>
<sequence>MKGTDQINSMDIRGKNPRIILLAITLPFDQHVHIPLELGYVHTVRIWLRIRSGLAAADSQQCTIRFTVPSKPMENQIRCAHGTDKYTYLGLEIHRSGSFKQAIETLKDKACKTFYAIRRNTYHLKPPVRVWLKIFDSIIAPILLDGSEVWGPHTVPRLVKVKQKNQNHSEQPSQTQPDQNTAHHKQSDKSQNQEDDRRRPGGVEPKIKISLMSQYERPHTKQHILLCNVYGFFPSEIKVKWYRNDEEQTEQVEFTEPHHNGDWSYQMEVMLETEIQKGDTFTCEVHHESLKDPHRVNWHPESSDSAKNKMATGIVGIVLGLVFFIVGLVIYMRGRKVQASFPGHQNERKLFCC</sequence>
<dbReference type="SMART" id="SM00407">
    <property type="entry name" value="IGc1"/>
    <property type="match status" value="1"/>
</dbReference>
<feature type="compositionally biased region" description="Basic and acidic residues" evidence="1">
    <location>
        <begin position="185"/>
        <end position="204"/>
    </location>
</feature>
<dbReference type="PROSITE" id="PS50835">
    <property type="entry name" value="IG_LIKE"/>
    <property type="match status" value="1"/>
</dbReference>
<comment type="caution">
    <text evidence="4">The sequence shown here is derived from an EMBL/GenBank/DDBJ whole genome shotgun (WGS) entry which is preliminary data.</text>
</comment>
<dbReference type="PANTHER" id="PTHR19944">
    <property type="entry name" value="MHC CLASS II-RELATED"/>
    <property type="match status" value="1"/>
</dbReference>
<dbReference type="SUPFAM" id="SSF48726">
    <property type="entry name" value="Immunoglobulin"/>
    <property type="match status" value="1"/>
</dbReference>
<feature type="region of interest" description="Disordered" evidence="1">
    <location>
        <begin position="163"/>
        <end position="204"/>
    </location>
</feature>
<dbReference type="PANTHER" id="PTHR19944:SF99">
    <property type="entry name" value="HLA CLASS II HISTOCOMPATIBILITY ANTIGEN, DRB1 BETA CHAIN"/>
    <property type="match status" value="1"/>
</dbReference>
<name>A0ABN9MHD2_9NEOB</name>
<dbReference type="InterPro" id="IPR007110">
    <property type="entry name" value="Ig-like_dom"/>
</dbReference>
<feature type="domain" description="Ig-like" evidence="3">
    <location>
        <begin position="205"/>
        <end position="297"/>
    </location>
</feature>